<evidence type="ECO:0000256" key="1">
    <source>
        <dbReference type="SAM" id="SignalP"/>
    </source>
</evidence>
<name>A0ABN2KJX9_9MICC</name>
<evidence type="ECO:0000313" key="2">
    <source>
        <dbReference type="EMBL" id="GAA1757307.1"/>
    </source>
</evidence>
<keyword evidence="1" id="KW-0732">Signal</keyword>
<protein>
    <submittedName>
        <fullName evidence="2">Uncharacterized protein</fullName>
    </submittedName>
</protein>
<organism evidence="2 3">
    <name type="scientific">Kocuria aegyptia</name>
    <dbReference type="NCBI Taxonomy" id="330943"/>
    <lineage>
        <taxon>Bacteria</taxon>
        <taxon>Bacillati</taxon>
        <taxon>Actinomycetota</taxon>
        <taxon>Actinomycetes</taxon>
        <taxon>Micrococcales</taxon>
        <taxon>Micrococcaceae</taxon>
        <taxon>Kocuria</taxon>
    </lineage>
</organism>
<sequence>MSTSAQRITRPLATVLVAAGLSLAGCGTEGPETGTDVEDVTDGEIAESPAQASAGAGEMAYEGDYNQQFQDEVTTYVGEQVTLSAEVSRSLTSDTFEIGGPGDPLLIVEEQEQLPPVEEEQVVRVIGTVHDDFDVTVVEELGIDPVEEFDAYDGEPYIRATSAEIIE</sequence>
<dbReference type="Proteomes" id="UP001501204">
    <property type="component" value="Unassembled WGS sequence"/>
</dbReference>
<dbReference type="EMBL" id="BAAAOA010000016">
    <property type="protein sequence ID" value="GAA1757307.1"/>
    <property type="molecule type" value="Genomic_DNA"/>
</dbReference>
<proteinExistence type="predicted"/>
<dbReference type="RefSeq" id="WP_344121344.1">
    <property type="nucleotide sequence ID" value="NZ_BAAAOA010000016.1"/>
</dbReference>
<evidence type="ECO:0000313" key="3">
    <source>
        <dbReference type="Proteomes" id="UP001501204"/>
    </source>
</evidence>
<keyword evidence="3" id="KW-1185">Reference proteome</keyword>
<dbReference type="PROSITE" id="PS51257">
    <property type="entry name" value="PROKAR_LIPOPROTEIN"/>
    <property type="match status" value="1"/>
</dbReference>
<feature type="chain" id="PRO_5045592754" evidence="1">
    <location>
        <begin position="25"/>
        <end position="167"/>
    </location>
</feature>
<feature type="signal peptide" evidence="1">
    <location>
        <begin position="1"/>
        <end position="24"/>
    </location>
</feature>
<gene>
    <name evidence="2" type="ORF">GCM10009767_15790</name>
</gene>
<reference evidence="2 3" key="1">
    <citation type="journal article" date="2019" name="Int. J. Syst. Evol. Microbiol.">
        <title>The Global Catalogue of Microorganisms (GCM) 10K type strain sequencing project: providing services to taxonomists for standard genome sequencing and annotation.</title>
        <authorList>
            <consortium name="The Broad Institute Genomics Platform"/>
            <consortium name="The Broad Institute Genome Sequencing Center for Infectious Disease"/>
            <person name="Wu L."/>
            <person name="Ma J."/>
        </authorList>
    </citation>
    <scope>NUCLEOTIDE SEQUENCE [LARGE SCALE GENOMIC DNA]</scope>
    <source>
        <strain evidence="2 3">JCM 14735</strain>
    </source>
</reference>
<accession>A0ABN2KJX9</accession>
<comment type="caution">
    <text evidence="2">The sequence shown here is derived from an EMBL/GenBank/DDBJ whole genome shotgun (WGS) entry which is preliminary data.</text>
</comment>